<reference evidence="1 2" key="1">
    <citation type="submission" date="2013-08" db="EMBL/GenBank/DDBJ databases">
        <title>The Genome Sequence of Fusobacterium sp. 3_1_36A2.</title>
        <authorList>
            <consortium name="The Broad Institute Genome Sequencing Platform"/>
            <person name="Earl A."/>
            <person name="Ward D."/>
            <person name="Feldgarden M."/>
            <person name="Gevers D."/>
            <person name="Strauss J."/>
            <person name="White A."/>
            <person name="Allen-Vercoe E."/>
            <person name="Walker B."/>
            <person name="Young S.K."/>
            <person name="Zeng Q."/>
            <person name="Gargeya S."/>
            <person name="Fitzgerald M."/>
            <person name="Haas B."/>
            <person name="Abouelleil A."/>
            <person name="Alvarado L."/>
            <person name="Arachchi H.M."/>
            <person name="Berlin A.M."/>
            <person name="Chapman S.B."/>
            <person name="Goldberg J."/>
            <person name="Griggs A."/>
            <person name="Gujja S."/>
            <person name="Hansen M."/>
            <person name="Howarth C."/>
            <person name="Imamovic A."/>
            <person name="Larimer J."/>
            <person name="McCowen C."/>
            <person name="Montmayeur A."/>
            <person name="Murphy C."/>
            <person name="Neiman D."/>
            <person name="Pearson M."/>
            <person name="Priest M."/>
            <person name="Roberts A."/>
            <person name="Saif S."/>
            <person name="Shea T."/>
            <person name="Sisk P."/>
            <person name="Sykes S."/>
            <person name="Wortman J."/>
            <person name="Nusbaum C."/>
            <person name="Birren B."/>
        </authorList>
    </citation>
    <scope>NUCLEOTIDE SEQUENCE [LARGE SCALE GENOMIC DNA]</scope>
    <source>
        <strain evidence="1 2">3_1_36A2</strain>
    </source>
</reference>
<dbReference type="AlphaFoldDB" id="C7XPX8"/>
<evidence type="ECO:0000313" key="1">
    <source>
        <dbReference type="EMBL" id="EEU32871.2"/>
    </source>
</evidence>
<gene>
    <name evidence="1" type="ORF">HMPREF0946_00944</name>
</gene>
<dbReference type="STRING" id="469604.HMPREF0946_00944"/>
<name>C7XPX8_FUSVC</name>
<evidence type="ECO:0000313" key="2">
    <source>
        <dbReference type="Proteomes" id="UP000016231"/>
    </source>
</evidence>
<organism evidence="1 2">
    <name type="scientific">Fusobacterium vincentii 3_1_36A2</name>
    <dbReference type="NCBI Taxonomy" id="469604"/>
    <lineage>
        <taxon>Bacteria</taxon>
        <taxon>Fusobacteriati</taxon>
        <taxon>Fusobacteriota</taxon>
        <taxon>Fusobacteriia</taxon>
        <taxon>Fusobacteriales</taxon>
        <taxon>Fusobacteriaceae</taxon>
        <taxon>Fusobacterium</taxon>
    </lineage>
</organism>
<dbReference type="KEGG" id="fnc:HMPREF0946_00944"/>
<dbReference type="HOGENOM" id="CLU_2843538_0_0_0"/>
<dbReference type="RefSeq" id="WP_020975284.1">
    <property type="nucleotide sequence ID" value="NC_022196.1"/>
</dbReference>
<protein>
    <submittedName>
        <fullName evidence="1">Uncharacterized protein</fullName>
    </submittedName>
</protein>
<dbReference type="Proteomes" id="UP000016231">
    <property type="component" value="Chromosome"/>
</dbReference>
<dbReference type="EMBL" id="CP003700">
    <property type="protein sequence ID" value="EEU32871.2"/>
    <property type="molecule type" value="Genomic_DNA"/>
</dbReference>
<accession>C7XPX8</accession>
<proteinExistence type="predicted"/>
<sequence>MWKCKKCGEEVGVRMGILVKLNSKKETTGDDLSMYDTDYYECSHCHNYSYSDVEEIANWEED</sequence>